<evidence type="ECO:0008006" key="4">
    <source>
        <dbReference type="Google" id="ProtNLM"/>
    </source>
</evidence>
<evidence type="ECO:0000313" key="3">
    <source>
        <dbReference type="Proteomes" id="UP000242999"/>
    </source>
</evidence>
<proteinExistence type="predicted"/>
<dbReference type="EMBL" id="FNYH01000001">
    <property type="protein sequence ID" value="SEI37383.1"/>
    <property type="molecule type" value="Genomic_DNA"/>
</dbReference>
<feature type="chain" id="PRO_5017348342" description="Lipoprotein" evidence="1">
    <location>
        <begin position="33"/>
        <end position="58"/>
    </location>
</feature>
<accession>A0A1H6Q0J1</accession>
<evidence type="ECO:0000313" key="2">
    <source>
        <dbReference type="EMBL" id="SEI37383.1"/>
    </source>
</evidence>
<name>A0A1H6Q0J1_9GAMM</name>
<keyword evidence="1" id="KW-0732">Signal</keyword>
<gene>
    <name evidence="2" type="ORF">SAMN05421831_10131</name>
</gene>
<dbReference type="Proteomes" id="UP000242999">
    <property type="component" value="Unassembled WGS sequence"/>
</dbReference>
<feature type="signal peptide" evidence="1">
    <location>
        <begin position="1"/>
        <end position="32"/>
    </location>
</feature>
<sequence length="58" mass="6352">MRTMFKILITLVLTFHLSSCALVSLTATVAEAAVDIVTLPIDAAKWALSDDEDEEEKD</sequence>
<keyword evidence="3" id="KW-1185">Reference proteome</keyword>
<protein>
    <recommendedName>
        <fullName evidence="4">Lipoprotein</fullName>
    </recommendedName>
</protein>
<organism evidence="2 3">
    <name type="scientific">Allopseudospirillum japonicum</name>
    <dbReference type="NCBI Taxonomy" id="64971"/>
    <lineage>
        <taxon>Bacteria</taxon>
        <taxon>Pseudomonadati</taxon>
        <taxon>Pseudomonadota</taxon>
        <taxon>Gammaproteobacteria</taxon>
        <taxon>Oceanospirillales</taxon>
        <taxon>Oceanospirillaceae</taxon>
        <taxon>Allopseudospirillum</taxon>
    </lineage>
</organism>
<evidence type="ECO:0000256" key="1">
    <source>
        <dbReference type="SAM" id="SignalP"/>
    </source>
</evidence>
<reference evidence="3" key="1">
    <citation type="submission" date="2016-10" db="EMBL/GenBank/DDBJ databases">
        <authorList>
            <person name="Varghese N."/>
            <person name="Submissions S."/>
        </authorList>
    </citation>
    <scope>NUCLEOTIDE SEQUENCE [LARGE SCALE GENOMIC DNA]</scope>
    <source>
        <strain evidence="3">DSM 7165</strain>
    </source>
</reference>
<dbReference type="AlphaFoldDB" id="A0A1H6Q0J1"/>